<evidence type="ECO:0000313" key="1">
    <source>
        <dbReference type="EMBL" id="GFH06008.1"/>
    </source>
</evidence>
<gene>
    <name evidence="1" type="ORF">HaLaN_00565</name>
</gene>
<name>A0A699YDW0_HAELA</name>
<reference evidence="1 2" key="1">
    <citation type="submission" date="2020-02" db="EMBL/GenBank/DDBJ databases">
        <title>Draft genome sequence of Haematococcus lacustris strain NIES-144.</title>
        <authorList>
            <person name="Morimoto D."/>
            <person name="Nakagawa S."/>
            <person name="Yoshida T."/>
            <person name="Sawayama S."/>
        </authorList>
    </citation>
    <scope>NUCLEOTIDE SEQUENCE [LARGE SCALE GENOMIC DNA]</scope>
    <source>
        <strain evidence="1 2">NIES-144</strain>
    </source>
</reference>
<dbReference type="EMBL" id="BLLF01000018">
    <property type="protein sequence ID" value="GFH06008.1"/>
    <property type="molecule type" value="Genomic_DNA"/>
</dbReference>
<sequence length="74" mass="7683">MWAASCVPAFAAAGATLSLQQVHGSYWIQLDLGPAPYPSYGVPVVQAVSKGADPAYPPVGLPPPAYDPKPGYQK</sequence>
<comment type="caution">
    <text evidence="1">The sequence shown here is derived from an EMBL/GenBank/DDBJ whole genome shotgun (WGS) entry which is preliminary data.</text>
</comment>
<protein>
    <submittedName>
        <fullName evidence="1">Uncharacterized protein</fullName>
    </submittedName>
</protein>
<evidence type="ECO:0000313" key="2">
    <source>
        <dbReference type="Proteomes" id="UP000485058"/>
    </source>
</evidence>
<proteinExistence type="predicted"/>
<organism evidence="1 2">
    <name type="scientific">Haematococcus lacustris</name>
    <name type="common">Green alga</name>
    <name type="synonym">Haematococcus pluvialis</name>
    <dbReference type="NCBI Taxonomy" id="44745"/>
    <lineage>
        <taxon>Eukaryota</taxon>
        <taxon>Viridiplantae</taxon>
        <taxon>Chlorophyta</taxon>
        <taxon>core chlorophytes</taxon>
        <taxon>Chlorophyceae</taxon>
        <taxon>CS clade</taxon>
        <taxon>Chlamydomonadales</taxon>
        <taxon>Haematococcaceae</taxon>
        <taxon>Haematococcus</taxon>
    </lineage>
</organism>
<dbReference type="AlphaFoldDB" id="A0A699YDW0"/>
<keyword evidence="2" id="KW-1185">Reference proteome</keyword>
<dbReference type="Proteomes" id="UP000485058">
    <property type="component" value="Unassembled WGS sequence"/>
</dbReference>
<accession>A0A699YDW0</accession>